<dbReference type="SMART" id="SM00327">
    <property type="entry name" value="VWA"/>
    <property type="match status" value="1"/>
</dbReference>
<sequence length="928" mass="103858">MEKTFLISLFMLYFLYPASTTRIKIVNNGYEDILIALDPKTSARSRTFVISNLQNIFEDASSILTTSTKGRAYFHSVTFLIPRSWGGIRTWYSRADNNTSFEDAGAAFDRKNADIVVTSSKTNDFSYTLHQGGCGRRALRIYLPEKHILDNRQRLNGRDFTRLWAEFRYGIFPEGGFQDDEKYPEQFSAPDEDANKTTGCRNEPKRLQDNCVGTDTCIKECKDECEVECEVKCKERCEKKCKEESVVSSLADQHLPNSAILFCEGRLSLGPNHDTSSPSKHNLLCNEEGTWFTVLRSPDFKHGRNAAPRHQLDTGVTFRFVREAEAPKVIVAVDVSSRMNTKNRYSLTKNAFSHFVTTLLPSGSELSLLTFGGQGNSSSLITSLVTINDEKSRISYLESQPLPEEPMDEDSSCLDCVLADIIKLGEGDNSSFSSAPIVILITSTQNLDSERYEEIESGLQQSEIQLMAIAYEDDLMPESSSLYELCSKTGNQFVYVGSDLLKDLYGGFLQSISGHSSRQLVAQEQLTTLDEENIFVDFFLDKSVSIQLQVSISGSLFSPSPLMYGDTSLITPRNQRLLPRKKEIVPSWNFDISNPQTGVYRLKTRRNFGERSPVMVSVYGTPSANEELISARVWVETVESKVSPPPVLIYAEVRKGNYPLRNATVTAYVYHPEDDGISEITLLDDGLGNVDVTQNDGIYSHYFTNFTSTGSYNVYIKVAGGLGHFTTIVKGPTSDCCGSVFLSRQQTPVGRFQREAGPATFQVTTLSDPDDVYPPAKVTDLRIIKPYDKIVSLKWTAVGDDFDTGIPSKYELKLFRNRSLIRNRFSDSELYTEIIKTDSESKYGVTLHHVLDIPKLEHGIYYLGIRAVDEVGNGGEPSNAVPLLVEGRKTVIQCTDEEPSAEKLTSENSANRNILSFILIFLLFCLYL</sequence>
<dbReference type="InterPro" id="IPR013642">
    <property type="entry name" value="CLCA_N"/>
</dbReference>
<dbReference type="Gene3D" id="2.60.40.10">
    <property type="entry name" value="Immunoglobulins"/>
    <property type="match status" value="1"/>
</dbReference>
<evidence type="ECO:0000313" key="3">
    <source>
        <dbReference type="EMBL" id="CAL1275126.1"/>
    </source>
</evidence>
<feature type="domain" description="VWFA" evidence="2">
    <location>
        <begin position="328"/>
        <end position="512"/>
    </location>
</feature>
<feature type="chain" id="PRO_5043942940" description="VWFA domain-containing protein" evidence="1">
    <location>
        <begin position="21"/>
        <end position="928"/>
    </location>
</feature>
<evidence type="ECO:0000256" key="1">
    <source>
        <dbReference type="SAM" id="SignalP"/>
    </source>
</evidence>
<dbReference type="InterPro" id="IPR013783">
    <property type="entry name" value="Ig-like_fold"/>
</dbReference>
<feature type="signal peptide" evidence="1">
    <location>
        <begin position="1"/>
        <end position="20"/>
    </location>
</feature>
<evidence type="ECO:0000313" key="4">
    <source>
        <dbReference type="Proteomes" id="UP001497382"/>
    </source>
</evidence>
<dbReference type="Gene3D" id="3.40.50.410">
    <property type="entry name" value="von Willebrand factor, type A domain"/>
    <property type="match status" value="1"/>
</dbReference>
<dbReference type="Proteomes" id="UP001497382">
    <property type="component" value="Unassembled WGS sequence"/>
</dbReference>
<dbReference type="Pfam" id="PF08434">
    <property type="entry name" value="CLCA"/>
    <property type="match status" value="1"/>
</dbReference>
<protein>
    <recommendedName>
        <fullName evidence="2">VWFA domain-containing protein</fullName>
    </recommendedName>
</protein>
<comment type="caution">
    <text evidence="3">The sequence shown here is derived from an EMBL/GenBank/DDBJ whole genome shotgun (WGS) entry which is preliminary data.</text>
</comment>
<evidence type="ECO:0000259" key="2">
    <source>
        <dbReference type="PROSITE" id="PS50234"/>
    </source>
</evidence>
<dbReference type="InterPro" id="IPR002035">
    <property type="entry name" value="VWF_A"/>
</dbReference>
<accession>A0AAV1ZV99</accession>
<gene>
    <name evidence="3" type="ORF">LARSCL_LOCUS7897</name>
</gene>
<dbReference type="AlphaFoldDB" id="A0AAV1ZV99"/>
<reference evidence="3 4" key="1">
    <citation type="submission" date="2024-04" db="EMBL/GenBank/DDBJ databases">
        <authorList>
            <person name="Rising A."/>
            <person name="Reimegard J."/>
            <person name="Sonavane S."/>
            <person name="Akerstrom W."/>
            <person name="Nylinder S."/>
            <person name="Hedman E."/>
            <person name="Kallberg Y."/>
        </authorList>
    </citation>
    <scope>NUCLEOTIDE SEQUENCE [LARGE SCALE GENOMIC DNA]</scope>
</reference>
<keyword evidence="1" id="KW-0732">Signal</keyword>
<dbReference type="PROSITE" id="PS50234">
    <property type="entry name" value="VWFA"/>
    <property type="match status" value="1"/>
</dbReference>
<proteinExistence type="predicted"/>
<dbReference type="InterPro" id="IPR036465">
    <property type="entry name" value="vWFA_dom_sf"/>
</dbReference>
<keyword evidence="4" id="KW-1185">Reference proteome</keyword>
<dbReference type="GO" id="GO:0032991">
    <property type="term" value="C:protein-containing complex"/>
    <property type="evidence" value="ECO:0007669"/>
    <property type="project" value="UniProtKB-ARBA"/>
</dbReference>
<dbReference type="SUPFAM" id="SSF53300">
    <property type="entry name" value="vWA-like"/>
    <property type="match status" value="1"/>
</dbReference>
<organism evidence="3 4">
    <name type="scientific">Larinioides sclopetarius</name>
    <dbReference type="NCBI Taxonomy" id="280406"/>
    <lineage>
        <taxon>Eukaryota</taxon>
        <taxon>Metazoa</taxon>
        <taxon>Ecdysozoa</taxon>
        <taxon>Arthropoda</taxon>
        <taxon>Chelicerata</taxon>
        <taxon>Arachnida</taxon>
        <taxon>Araneae</taxon>
        <taxon>Araneomorphae</taxon>
        <taxon>Entelegynae</taxon>
        <taxon>Araneoidea</taxon>
        <taxon>Araneidae</taxon>
        <taxon>Larinioides</taxon>
    </lineage>
</organism>
<dbReference type="NCBIfam" id="NF041940">
    <property type="entry name" value="choice_anch_X"/>
    <property type="match status" value="1"/>
</dbReference>
<name>A0AAV1ZV99_9ARAC</name>
<dbReference type="EMBL" id="CAXIEN010000083">
    <property type="protein sequence ID" value="CAL1275126.1"/>
    <property type="molecule type" value="Genomic_DNA"/>
</dbReference>